<reference evidence="2" key="1">
    <citation type="submission" date="2015-12" db="EMBL/GenBank/DDBJ databases">
        <title>Update maize B73 reference genome by single molecule sequencing technologies.</title>
        <authorList>
            <consortium name="Maize Genome Sequencing Project"/>
            <person name="Ware D."/>
        </authorList>
    </citation>
    <scope>NUCLEOTIDE SEQUENCE</scope>
    <source>
        <tissue evidence="2">Seedling</tissue>
    </source>
</reference>
<evidence type="ECO:0000259" key="1">
    <source>
        <dbReference type="Pfam" id="PF01464"/>
    </source>
</evidence>
<protein>
    <submittedName>
        <fullName evidence="2">Transglycosylase SLT domain containing protein expressed</fullName>
    </submittedName>
</protein>
<accession>A0A1D6QSC1</accession>
<dbReference type="SUPFAM" id="SSF53955">
    <property type="entry name" value="Lysozyme-like"/>
    <property type="match status" value="2"/>
</dbReference>
<dbReference type="PANTHER" id="PTHR37179">
    <property type="entry name" value="TRANSGLYCOSYLASE"/>
    <property type="match status" value="1"/>
</dbReference>
<dbReference type="EMBL" id="CM000780">
    <property type="protein sequence ID" value="AQK60387.1"/>
    <property type="molecule type" value="Genomic_DNA"/>
</dbReference>
<proteinExistence type="predicted"/>
<name>A0A1D6QSC1_MAIZE</name>
<dbReference type="InterPro" id="IPR023346">
    <property type="entry name" value="Lysozyme-like_dom_sf"/>
</dbReference>
<dbReference type="ExpressionAtlas" id="A0A1D6QSC1">
    <property type="expression patterns" value="baseline and differential"/>
</dbReference>
<dbReference type="InParanoid" id="A0A1D6QSC1"/>
<dbReference type="CDD" id="cd00254">
    <property type="entry name" value="LT-like"/>
    <property type="match status" value="1"/>
</dbReference>
<dbReference type="Gene3D" id="1.10.530.10">
    <property type="match status" value="2"/>
</dbReference>
<sequence length="571" mass="65263">MSCPARHPSSPLLPIQRAIHHPTTKPSPSRLPNPRRIRAPGGTRGAGSPTASRPRGPALRTGELDSRRRRRLYFISISRSLRRSSGERGSERRKQRTTDQYKMAVSFKYWDDCLDPEDMRLMWQDPVVSKEWNDAGEEQGQKVHLSRDPDGEAYLTQTEMMAVAAITVHRHFKSQLDPYMIGALAEIASGRRLFVDTYDRKTKETKVGILQVAPEVAQWLGRELGYKSYDIEDNTNLLYWPLVNVYFGAAYAKWLFSCDDRQRTEEFVVRAYKGGKKKAAHKSTSPIFQRYLYVKENLLSIRQPEICHDLAPDQEKLSSTESQLIYWDSKVSEADMDAMWKHPDVYKEWIKSGERRGNVRFSHDAKNRPYLSRVEVKVNRIINICNNLSAYAVAEIIISRHLSTRGVKPEALAALAEVCSMRFVHGVSTRTGLMGIDYPTAVWLSRQVDCGYRAYTLISVDDLYNPFASMYFGASYLAWLSQYEGREQSYEFIVQAYLGGPENVSLQETGPFWNQFLESLTQYQDPKKYACAFCLTQLHKETLICTFLIIPVKTVHFSGTIIIAAVSCEVI</sequence>
<dbReference type="PANTHER" id="PTHR37179:SF1">
    <property type="entry name" value="TRANSGLYCOSYLASE"/>
    <property type="match status" value="1"/>
</dbReference>
<evidence type="ECO:0000313" key="2">
    <source>
        <dbReference type="EMBL" id="AQK60387.1"/>
    </source>
</evidence>
<organism evidence="2">
    <name type="scientific">Zea mays</name>
    <name type="common">Maize</name>
    <dbReference type="NCBI Taxonomy" id="4577"/>
    <lineage>
        <taxon>Eukaryota</taxon>
        <taxon>Viridiplantae</taxon>
        <taxon>Streptophyta</taxon>
        <taxon>Embryophyta</taxon>
        <taxon>Tracheophyta</taxon>
        <taxon>Spermatophyta</taxon>
        <taxon>Magnoliopsida</taxon>
        <taxon>Liliopsida</taxon>
        <taxon>Poales</taxon>
        <taxon>Poaceae</taxon>
        <taxon>PACMAD clade</taxon>
        <taxon>Panicoideae</taxon>
        <taxon>Andropogonodae</taxon>
        <taxon>Andropogoneae</taxon>
        <taxon>Tripsacinae</taxon>
        <taxon>Zea</taxon>
    </lineage>
</organism>
<gene>
    <name evidence="2" type="ORF">ZEAMMB73_Zm00001d053799</name>
</gene>
<dbReference type="AlphaFoldDB" id="A0A1D6QSC1"/>
<dbReference type="Pfam" id="PF01464">
    <property type="entry name" value="SLT"/>
    <property type="match status" value="1"/>
</dbReference>
<dbReference type="InterPro" id="IPR008258">
    <property type="entry name" value="Transglycosylase_SLT_dom_1"/>
</dbReference>
<feature type="domain" description="Transglycosylase SLT" evidence="1">
    <location>
        <begin position="403"/>
        <end position="505"/>
    </location>
</feature>